<evidence type="ECO:0000313" key="1">
    <source>
        <dbReference type="EMBL" id="SBT30610.1"/>
    </source>
</evidence>
<dbReference type="Proteomes" id="UP000078550">
    <property type="component" value="Unassembled WGS sequence"/>
</dbReference>
<protein>
    <submittedName>
        <fullName evidence="2">Uncharacterized protein</fullName>
    </submittedName>
</protein>
<dbReference type="EMBL" id="FLRE01000013">
    <property type="protein sequence ID" value="SBT31213.1"/>
    <property type="molecule type" value="Genomic_DNA"/>
</dbReference>
<proteinExistence type="predicted"/>
<evidence type="ECO:0000313" key="2">
    <source>
        <dbReference type="EMBL" id="SBT31213.1"/>
    </source>
</evidence>
<gene>
    <name evidence="1" type="ORF">POVWA1_002790</name>
    <name evidence="2" type="ORF">POVWA2_002960</name>
</gene>
<evidence type="ECO:0000313" key="3">
    <source>
        <dbReference type="Proteomes" id="UP000078550"/>
    </source>
</evidence>
<reference evidence="3 4" key="1">
    <citation type="submission" date="2016-05" db="EMBL/GenBank/DDBJ databases">
        <authorList>
            <person name="Naeem Raeece"/>
        </authorList>
    </citation>
    <scope>NUCLEOTIDE SEQUENCE [LARGE SCALE GENOMIC DNA]</scope>
</reference>
<dbReference type="AlphaFoldDB" id="A0A1A8YI31"/>
<evidence type="ECO:0000313" key="4">
    <source>
        <dbReference type="Proteomes" id="UP000078555"/>
    </source>
</evidence>
<organism evidence="2 3">
    <name type="scientific">Plasmodium ovale wallikeri</name>
    <dbReference type="NCBI Taxonomy" id="864142"/>
    <lineage>
        <taxon>Eukaryota</taxon>
        <taxon>Sar</taxon>
        <taxon>Alveolata</taxon>
        <taxon>Apicomplexa</taxon>
        <taxon>Aconoidasida</taxon>
        <taxon>Haemosporida</taxon>
        <taxon>Plasmodiidae</taxon>
        <taxon>Plasmodium</taxon>
        <taxon>Plasmodium (Plasmodium)</taxon>
    </lineage>
</organism>
<accession>A0A1A8YI31</accession>
<sequence length="76" mass="8876">MTLLLVAYANLCDRNLPGFNYSVTSLRRTATNEKGKKKKKKKKHFHTFAGMRKYVPSCDHVCKKHTREFVCMYMCA</sequence>
<keyword evidence="4" id="KW-1185">Reference proteome</keyword>
<dbReference type="Proteomes" id="UP000078555">
    <property type="component" value="Unassembled WGS sequence"/>
</dbReference>
<dbReference type="EMBL" id="FLRD01000007">
    <property type="protein sequence ID" value="SBT30610.1"/>
    <property type="molecule type" value="Genomic_DNA"/>
</dbReference>
<name>A0A1A8YI31_PLAOA</name>
<reference evidence="2" key="2">
    <citation type="submission" date="2016-05" db="EMBL/GenBank/DDBJ databases">
        <authorList>
            <person name="Lavstsen T."/>
            <person name="Jespersen J.S."/>
        </authorList>
    </citation>
    <scope>NUCLEOTIDE SEQUENCE [LARGE SCALE GENOMIC DNA]</scope>
</reference>